<dbReference type="Pfam" id="PF02811">
    <property type="entry name" value="PHP"/>
    <property type="match status" value="1"/>
</dbReference>
<dbReference type="InterPro" id="IPR004013">
    <property type="entry name" value="PHP_dom"/>
</dbReference>
<dbReference type="RefSeq" id="WP_142455350.1">
    <property type="nucleotide sequence ID" value="NZ_FXTP01000013.1"/>
</dbReference>
<dbReference type="SUPFAM" id="SSF89550">
    <property type="entry name" value="PHP domain-like"/>
    <property type="match status" value="1"/>
</dbReference>
<dbReference type="PANTHER" id="PTHR42924:SF3">
    <property type="entry name" value="POLYMERASE_HISTIDINOL PHOSPHATASE N-TERMINAL DOMAIN-CONTAINING PROTEIN"/>
    <property type="match status" value="1"/>
</dbReference>
<sequence length="283" mass="31652">MPSKADLHIHTVCSDGRLTPQQAVEQAKEKKLACIAITDHDTCKGFYEARAKAEELEIELIPGVEITSALGDKEAHLLAYCFNADTDYLESFLSRQKLARRKRIKGIIETVNKAGVDVDYDEVWAEANGANIGRPHLARVLTQKGYVGSPKEAFIRYLSDKQLGTIKNYYPDYQEVIETVKNAGGACVVAHPGRMYSSEEMTKFIDAGIDGIECIHPSHNYQMQKKYTQLCEYHNLLMTGGSDTHDGINAGYSHFGVITVALKHVESIKRMTKQRKNITEIKN</sequence>
<evidence type="ECO:0000313" key="3">
    <source>
        <dbReference type="Proteomes" id="UP000317557"/>
    </source>
</evidence>
<dbReference type="AlphaFoldDB" id="A0A521EQG0"/>
<gene>
    <name evidence="2" type="ORF">SAMN06265219_11350</name>
</gene>
<dbReference type="InterPro" id="IPR052018">
    <property type="entry name" value="PHP_domain"/>
</dbReference>
<feature type="domain" description="Polymerase/histidinol phosphatase N-terminal" evidence="1">
    <location>
        <begin position="5"/>
        <end position="70"/>
    </location>
</feature>
<reference evidence="2 3" key="1">
    <citation type="submission" date="2017-05" db="EMBL/GenBank/DDBJ databases">
        <authorList>
            <person name="Varghese N."/>
            <person name="Submissions S."/>
        </authorList>
    </citation>
    <scope>NUCLEOTIDE SEQUENCE [LARGE SCALE GENOMIC DNA]</scope>
    <source>
        <strain evidence="2 3">DSM 21985</strain>
    </source>
</reference>
<dbReference type="InterPro" id="IPR016195">
    <property type="entry name" value="Pol/histidinol_Pase-like"/>
</dbReference>
<evidence type="ECO:0000259" key="1">
    <source>
        <dbReference type="SMART" id="SM00481"/>
    </source>
</evidence>
<name>A0A521EQG0_9BACT</name>
<protein>
    <recommendedName>
        <fullName evidence="1">Polymerase/histidinol phosphatase N-terminal domain-containing protein</fullName>
    </recommendedName>
</protein>
<dbReference type="SMART" id="SM00481">
    <property type="entry name" value="POLIIIAc"/>
    <property type="match status" value="1"/>
</dbReference>
<dbReference type="GO" id="GO:0035312">
    <property type="term" value="F:5'-3' DNA exonuclease activity"/>
    <property type="evidence" value="ECO:0007669"/>
    <property type="project" value="TreeGrafter"/>
</dbReference>
<dbReference type="EMBL" id="FXTP01000013">
    <property type="protein sequence ID" value="SMO86173.1"/>
    <property type="molecule type" value="Genomic_DNA"/>
</dbReference>
<organism evidence="2 3">
    <name type="scientific">Gracilimonas mengyeensis</name>
    <dbReference type="NCBI Taxonomy" id="1302730"/>
    <lineage>
        <taxon>Bacteria</taxon>
        <taxon>Pseudomonadati</taxon>
        <taxon>Balneolota</taxon>
        <taxon>Balneolia</taxon>
        <taxon>Balneolales</taxon>
        <taxon>Balneolaceae</taxon>
        <taxon>Gracilimonas</taxon>
    </lineage>
</organism>
<dbReference type="CDD" id="cd07438">
    <property type="entry name" value="PHP_HisPPase_AMP"/>
    <property type="match status" value="1"/>
</dbReference>
<dbReference type="Proteomes" id="UP000317557">
    <property type="component" value="Unassembled WGS sequence"/>
</dbReference>
<proteinExistence type="predicted"/>
<dbReference type="Gene3D" id="1.10.150.650">
    <property type="match status" value="1"/>
</dbReference>
<dbReference type="OrthoDB" id="9804333at2"/>
<dbReference type="Gene3D" id="3.20.20.140">
    <property type="entry name" value="Metal-dependent hydrolases"/>
    <property type="match status" value="1"/>
</dbReference>
<dbReference type="InterPro" id="IPR003141">
    <property type="entry name" value="Pol/His_phosphatase_N"/>
</dbReference>
<evidence type="ECO:0000313" key="2">
    <source>
        <dbReference type="EMBL" id="SMO86173.1"/>
    </source>
</evidence>
<dbReference type="GO" id="GO:0004534">
    <property type="term" value="F:5'-3' RNA exonuclease activity"/>
    <property type="evidence" value="ECO:0007669"/>
    <property type="project" value="TreeGrafter"/>
</dbReference>
<keyword evidence="3" id="KW-1185">Reference proteome</keyword>
<accession>A0A521EQG0</accession>
<dbReference type="PANTHER" id="PTHR42924">
    <property type="entry name" value="EXONUCLEASE"/>
    <property type="match status" value="1"/>
</dbReference>